<feature type="region of interest" description="Disordered" evidence="1">
    <location>
        <begin position="224"/>
        <end position="245"/>
    </location>
</feature>
<dbReference type="Proteomes" id="UP001304300">
    <property type="component" value="Chromosome"/>
</dbReference>
<dbReference type="AlphaFoldDB" id="A0AAQ3QUU9"/>
<name>A0AAQ3QUU9_9BACT</name>
<organism evidence="3 4">
    <name type="scientific">Rubellicoccus peritrichatus</name>
    <dbReference type="NCBI Taxonomy" id="3080537"/>
    <lineage>
        <taxon>Bacteria</taxon>
        <taxon>Pseudomonadati</taxon>
        <taxon>Verrucomicrobiota</taxon>
        <taxon>Opitutia</taxon>
        <taxon>Puniceicoccales</taxon>
        <taxon>Cerasicoccaceae</taxon>
        <taxon>Rubellicoccus</taxon>
    </lineage>
</organism>
<gene>
    <name evidence="3" type="ORF">RZN69_16240</name>
</gene>
<keyword evidence="2" id="KW-0732">Signal</keyword>
<reference evidence="3 4" key="1">
    <citation type="submission" date="2023-10" db="EMBL/GenBank/DDBJ databases">
        <title>Rubellicoccus peritrichatus gen. nov., sp. nov., isolated from an algae of coral reef tank.</title>
        <authorList>
            <person name="Luo J."/>
        </authorList>
    </citation>
    <scope>NUCLEOTIDE SEQUENCE [LARGE SCALE GENOMIC DNA]</scope>
    <source>
        <strain evidence="3 4">CR14</strain>
    </source>
</reference>
<feature type="signal peptide" evidence="2">
    <location>
        <begin position="1"/>
        <end position="19"/>
    </location>
</feature>
<dbReference type="KEGG" id="puo:RZN69_16240"/>
<proteinExistence type="predicted"/>
<feature type="chain" id="PRO_5043045991" evidence="2">
    <location>
        <begin position="20"/>
        <end position="245"/>
    </location>
</feature>
<evidence type="ECO:0000256" key="2">
    <source>
        <dbReference type="SAM" id="SignalP"/>
    </source>
</evidence>
<evidence type="ECO:0000256" key="1">
    <source>
        <dbReference type="SAM" id="MobiDB-lite"/>
    </source>
</evidence>
<dbReference type="EMBL" id="CP136920">
    <property type="protein sequence ID" value="WOO40172.1"/>
    <property type="molecule type" value="Genomic_DNA"/>
</dbReference>
<keyword evidence="4" id="KW-1185">Reference proteome</keyword>
<protein>
    <submittedName>
        <fullName evidence="3">Uncharacterized protein</fullName>
    </submittedName>
</protein>
<dbReference type="RefSeq" id="WP_317832306.1">
    <property type="nucleotide sequence ID" value="NZ_CP136920.1"/>
</dbReference>
<evidence type="ECO:0000313" key="3">
    <source>
        <dbReference type="EMBL" id="WOO40172.1"/>
    </source>
</evidence>
<evidence type="ECO:0000313" key="4">
    <source>
        <dbReference type="Proteomes" id="UP001304300"/>
    </source>
</evidence>
<sequence length="245" mass="28063">MKVHIILFLLLFSVCDLHAHQDEFTIVKKFNFSYTFERIVSVGPDITVSGSFAINSDTELEYLTVKTGDHEVSVPSFLLDIPGRWYLPYGVEPQCFILRPEDYGFDHDIGFYVYFSLKAVPEMPERLDNDDSSSTEPVDPFLSQKSRELKERKAHIRYLFLKDTLVQVSYGIHEKDGRRWDAVDYGLYHLGDKGFSKKEHRSIQELAKSIAFLTSGSDEESCIESTAKAIPDGALDSENKQKHKH</sequence>
<accession>A0AAQ3QUU9</accession>